<dbReference type="HAMAP" id="MF_00584">
    <property type="entry name" value="HTH_type_cro_C1"/>
    <property type="match status" value="1"/>
</dbReference>
<evidence type="ECO:0000256" key="1">
    <source>
        <dbReference type="ARBA" id="ARBA00023015"/>
    </source>
</evidence>
<dbReference type="Proteomes" id="UP000001901">
    <property type="component" value="Chromosome"/>
</dbReference>
<dbReference type="GeneID" id="8740109"/>
<keyword evidence="1 4" id="KW-0805">Transcription regulation</keyword>
<keyword evidence="3 4" id="KW-0804">Transcription</keyword>
<evidence type="ECO:0000256" key="3">
    <source>
        <dbReference type="ARBA" id="ARBA00023163"/>
    </source>
</evidence>
<keyword evidence="2 4" id="KW-0238">DNA-binding</keyword>
<dbReference type="SMART" id="SM00530">
    <property type="entry name" value="HTH_XRE"/>
    <property type="match status" value="1"/>
</dbReference>
<gene>
    <name evidence="6" type="ordered locus">Arcpr_1421</name>
</gene>
<dbReference type="Gene3D" id="1.10.260.40">
    <property type="entry name" value="lambda repressor-like DNA-binding domains"/>
    <property type="match status" value="1"/>
</dbReference>
<dbReference type="GO" id="GO:0003700">
    <property type="term" value="F:DNA-binding transcription factor activity"/>
    <property type="evidence" value="ECO:0007669"/>
    <property type="project" value="UniProtKB-UniRule"/>
</dbReference>
<evidence type="ECO:0000256" key="2">
    <source>
        <dbReference type="ARBA" id="ARBA00023125"/>
    </source>
</evidence>
<dbReference type="CDD" id="cd00093">
    <property type="entry name" value="HTH_XRE"/>
    <property type="match status" value="1"/>
</dbReference>
<dbReference type="InterPro" id="IPR020886">
    <property type="entry name" value="MTH_967-like"/>
</dbReference>
<dbReference type="InterPro" id="IPR010982">
    <property type="entry name" value="Lambda_DNA-bd_dom_sf"/>
</dbReference>
<reference evidence="6 7" key="1">
    <citation type="journal article" date="2010" name="Stand. Genomic Sci.">
        <title>Complete genome sequence of Archaeoglobus profundus type strain (AV18).</title>
        <authorList>
            <person name="von Jan M."/>
            <person name="Lapidus A."/>
            <person name="Del Rio T.G."/>
            <person name="Copeland A."/>
            <person name="Tice H."/>
            <person name="Cheng J.F."/>
            <person name="Lucas S."/>
            <person name="Chen F."/>
            <person name="Nolan M."/>
            <person name="Goodwin L."/>
            <person name="Han C."/>
            <person name="Pitluck S."/>
            <person name="Liolios K."/>
            <person name="Ivanova N."/>
            <person name="Mavromatis K."/>
            <person name="Ovchinnikova G."/>
            <person name="Chertkov O."/>
            <person name="Pati A."/>
            <person name="Chen A."/>
            <person name="Palaniappan K."/>
            <person name="Land M."/>
            <person name="Hauser L."/>
            <person name="Chang Y.J."/>
            <person name="Jeffries C.D."/>
            <person name="Saunders E."/>
            <person name="Brettin T."/>
            <person name="Detter J.C."/>
            <person name="Chain P."/>
            <person name="Eichinger K."/>
            <person name="Huber H."/>
            <person name="Spring S."/>
            <person name="Rohde M."/>
            <person name="Goker M."/>
            <person name="Wirth R."/>
            <person name="Woyke T."/>
            <person name="Bristow J."/>
            <person name="Eisen J.A."/>
            <person name="Markowitz V."/>
            <person name="Hugenholtz P."/>
            <person name="Kyrpides N.C."/>
            <person name="Klenk H.P."/>
        </authorList>
    </citation>
    <scope>NUCLEOTIDE SEQUENCE [LARGE SCALE GENOMIC DNA]</scope>
    <source>
        <strain evidence="7">DSM 5631 / JCM 9629 / NBRC 100127 / Av18</strain>
    </source>
</reference>
<dbReference type="Pfam" id="PF26553">
    <property type="entry name" value="PDDEXK_19"/>
    <property type="match status" value="1"/>
</dbReference>
<evidence type="ECO:0000313" key="6">
    <source>
        <dbReference type="EMBL" id="ADB58469.1"/>
    </source>
</evidence>
<dbReference type="NCBIfam" id="NF003162">
    <property type="entry name" value="PRK04140.1"/>
    <property type="match status" value="1"/>
</dbReference>
<dbReference type="OrthoDB" id="31424at2157"/>
<dbReference type="HOGENOM" id="CLU_075726_0_0_2"/>
<dbReference type="AlphaFoldDB" id="D2REC5"/>
<proteinExistence type="inferred from homology"/>
<dbReference type="PROSITE" id="PS50943">
    <property type="entry name" value="HTH_CROC1"/>
    <property type="match status" value="1"/>
</dbReference>
<dbReference type="InterPro" id="IPR059051">
    <property type="entry name" value="MTH_967_PDDEXK"/>
</dbReference>
<dbReference type="EMBL" id="CP001857">
    <property type="protein sequence ID" value="ADB58469.1"/>
    <property type="molecule type" value="Genomic_DNA"/>
</dbReference>
<keyword evidence="7" id="KW-1185">Reference proteome</keyword>
<sequence length="309" mass="34689">MQMAIVESVLRILSKAGYTVTDLVETKPRCFDIVARKGDIILLLKILYNIDSLKPEMAREMKIVAKLLKASPIVVGEKYKSDYLERGVVYNRHGLPVVNTATFYDFVVEGIYPLVYSAPGGFFVKIDGEKLREMRERLGLSIGELANILGVSRRTVKKYEEDVDASIETALKLEEVLGVEIIKAIDLLNFVQDESVDLKCDFAGKEGEIVKQLECIGVKVYPIKHAPFDIVSQAEEENILTGVRQVKEIDKRATILGRISKVLSTKAVYIVDRKVKVDVNSVAFVMKDELQCLSSPKDFISLLKEKIED</sequence>
<evidence type="ECO:0000259" key="5">
    <source>
        <dbReference type="PROSITE" id="PS50943"/>
    </source>
</evidence>
<dbReference type="RefSeq" id="WP_012940805.1">
    <property type="nucleotide sequence ID" value="NC_013741.1"/>
</dbReference>
<dbReference type="PaxDb" id="572546-Arcpr_1421"/>
<organism evidence="6 7">
    <name type="scientific">Archaeoglobus profundus (strain DSM 5631 / JCM 9629 / NBRC 100127 / Av18)</name>
    <dbReference type="NCBI Taxonomy" id="572546"/>
    <lineage>
        <taxon>Archaea</taxon>
        <taxon>Methanobacteriati</taxon>
        <taxon>Methanobacteriota</taxon>
        <taxon>Archaeoglobi</taxon>
        <taxon>Archaeoglobales</taxon>
        <taxon>Archaeoglobaceae</taxon>
        <taxon>Archaeoglobus</taxon>
    </lineage>
</organism>
<dbReference type="Pfam" id="PF01381">
    <property type="entry name" value="HTH_3"/>
    <property type="match status" value="1"/>
</dbReference>
<dbReference type="KEGG" id="apo:Arcpr_1421"/>
<dbReference type="InterPro" id="IPR001387">
    <property type="entry name" value="Cro/C1-type_HTH"/>
</dbReference>
<evidence type="ECO:0000256" key="4">
    <source>
        <dbReference type="HAMAP-Rule" id="MF_00584"/>
    </source>
</evidence>
<dbReference type="SUPFAM" id="SSF47413">
    <property type="entry name" value="lambda repressor-like DNA-binding domains"/>
    <property type="match status" value="1"/>
</dbReference>
<protein>
    <recommendedName>
        <fullName evidence="4">Putative HTH-type transcriptional regulatory protein Arcpr_1421</fullName>
    </recommendedName>
</protein>
<dbReference type="eggNOG" id="arCOG04152">
    <property type="taxonomic scope" value="Archaea"/>
</dbReference>
<dbReference type="STRING" id="572546.Arcpr_1421"/>
<dbReference type="GO" id="GO:0003677">
    <property type="term" value="F:DNA binding"/>
    <property type="evidence" value="ECO:0007669"/>
    <property type="project" value="UniProtKB-KW"/>
</dbReference>
<accession>D2REC5</accession>
<feature type="domain" description="HTH cro/C1-type" evidence="5">
    <location>
        <begin position="131"/>
        <end position="188"/>
    </location>
</feature>
<name>D2REC5_ARCPA</name>
<evidence type="ECO:0000313" key="7">
    <source>
        <dbReference type="Proteomes" id="UP000001901"/>
    </source>
</evidence>